<keyword evidence="3" id="KW-0574">Periplasm</keyword>
<keyword evidence="2" id="KW-0732">Signal</keyword>
<dbReference type="NCBIfam" id="TIGR00787">
    <property type="entry name" value="dctP"/>
    <property type="match status" value="1"/>
</dbReference>
<dbReference type="eggNOG" id="COG1638">
    <property type="taxonomic scope" value="Bacteria"/>
</dbReference>
<evidence type="ECO:0000256" key="1">
    <source>
        <dbReference type="ARBA" id="ARBA00004418"/>
    </source>
</evidence>
<dbReference type="AlphaFoldDB" id="F2IXJ8"/>
<dbReference type="NCBIfam" id="NF037995">
    <property type="entry name" value="TRAP_S1"/>
    <property type="match status" value="1"/>
</dbReference>
<dbReference type="KEGG" id="pgv:SL003B_3199"/>
<dbReference type="SUPFAM" id="SSF53850">
    <property type="entry name" value="Periplasmic binding protein-like II"/>
    <property type="match status" value="1"/>
</dbReference>
<evidence type="ECO:0000256" key="3">
    <source>
        <dbReference type="ARBA" id="ARBA00022764"/>
    </source>
</evidence>
<evidence type="ECO:0000256" key="2">
    <source>
        <dbReference type="ARBA" id="ARBA00022729"/>
    </source>
</evidence>
<keyword evidence="4" id="KW-0675">Receptor</keyword>
<dbReference type="Gene3D" id="3.40.190.170">
    <property type="entry name" value="Bacterial extracellular solute-binding protein, family 7"/>
    <property type="match status" value="1"/>
</dbReference>
<dbReference type="Proteomes" id="UP000008130">
    <property type="component" value="Chromosome"/>
</dbReference>
<accession>F2IXJ8</accession>
<dbReference type="PATRIC" id="fig|991905.3.peg.3287"/>
<dbReference type="InterPro" id="IPR038404">
    <property type="entry name" value="TRAP_DctP_sf"/>
</dbReference>
<dbReference type="GO" id="GO:0030288">
    <property type="term" value="C:outer membrane-bounded periplasmic space"/>
    <property type="evidence" value="ECO:0007669"/>
    <property type="project" value="InterPro"/>
</dbReference>
<reference evidence="4 5" key="1">
    <citation type="journal article" date="2011" name="J. Bacteriol.">
        <title>Complete genome sequence of Polymorphum gilvum SL003B-26A1T, a crude oil-degrading bacterium from oil-polluted saline soil.</title>
        <authorList>
            <person name="Li S.G."/>
            <person name="Tang Y.Q."/>
            <person name="Nie Y."/>
            <person name="Cai M."/>
            <person name="Wu X.L."/>
        </authorList>
    </citation>
    <scope>NUCLEOTIDE SEQUENCE [LARGE SCALE GENOMIC DNA]</scope>
    <source>
        <strain evidence="5">LMG 25793 / CGMCC 1.9160 / SL003B-26A1</strain>
    </source>
</reference>
<comment type="subcellular location">
    <subcellularLocation>
        <location evidence="1">Periplasm</location>
    </subcellularLocation>
</comment>
<dbReference type="Pfam" id="PF03480">
    <property type="entry name" value="DctP"/>
    <property type="match status" value="1"/>
</dbReference>
<dbReference type="GO" id="GO:0030246">
    <property type="term" value="F:carbohydrate binding"/>
    <property type="evidence" value="ECO:0007669"/>
    <property type="project" value="TreeGrafter"/>
</dbReference>
<dbReference type="GO" id="GO:0055085">
    <property type="term" value="P:transmembrane transport"/>
    <property type="evidence" value="ECO:0007669"/>
    <property type="project" value="InterPro"/>
</dbReference>
<keyword evidence="5" id="KW-1185">Reference proteome</keyword>
<dbReference type="InterPro" id="IPR004682">
    <property type="entry name" value="TRAP_DctP"/>
</dbReference>
<evidence type="ECO:0000313" key="4">
    <source>
        <dbReference type="EMBL" id="ADZ71621.1"/>
    </source>
</evidence>
<evidence type="ECO:0000313" key="5">
    <source>
        <dbReference type="Proteomes" id="UP000008130"/>
    </source>
</evidence>
<dbReference type="HOGENOM" id="CLU_036176_4_0_5"/>
<proteinExistence type="predicted"/>
<dbReference type="EMBL" id="CP002568">
    <property type="protein sequence ID" value="ADZ71621.1"/>
    <property type="molecule type" value="Genomic_DNA"/>
</dbReference>
<protein>
    <submittedName>
        <fullName evidence="4">TRAP transporter solute receptor, DctP family</fullName>
    </submittedName>
</protein>
<name>F2IXJ8_POLGS</name>
<dbReference type="PANTHER" id="PTHR33376:SF2">
    <property type="entry name" value="DICARBOXYLATE-BINDING PERIPLASMIC PROTEIN"/>
    <property type="match status" value="1"/>
</dbReference>
<gene>
    <name evidence="4" type="ordered locus">SL003B_3199</name>
</gene>
<organism evidence="4 5">
    <name type="scientific">Polymorphum gilvum (strain LMG 25793 / CGMCC 1.9160 / SL003B-26A1)</name>
    <dbReference type="NCBI Taxonomy" id="991905"/>
    <lineage>
        <taxon>Bacteria</taxon>
        <taxon>Pseudomonadati</taxon>
        <taxon>Pseudomonadota</taxon>
        <taxon>Alphaproteobacteria</taxon>
        <taxon>Rhodobacterales</taxon>
        <taxon>Paracoccaceae</taxon>
        <taxon>Polymorphum</taxon>
    </lineage>
</organism>
<dbReference type="CDD" id="cd13671">
    <property type="entry name" value="PBP2_TRAP_SBP_like_3"/>
    <property type="match status" value="1"/>
</dbReference>
<dbReference type="InterPro" id="IPR018389">
    <property type="entry name" value="DctP_fam"/>
</dbReference>
<sequence>MGRTEVAGVQLPHIADFRKLVNQFSKLVDILAGLAKSFSWFRLKLIGQSAVPALRSRYAAATRRSGRRIDHPREVFEMRMSTRAAAIAGAALLAFAASAEAKTLKLNHNNPEDHPLHKSMEFMADRVRELTGGDLKIRVYANAQLGSQRESMELMQNGSLDMARSNASELEAFEESYSALNLPFIFANDDHYYQVLSGEIGDDILNASRDKGFLGLAYYVEGARSFYANKEIHSPADLKGMKIRVQPSPSAIRMVELLGANPTPIAWGELYSALQQGVVDGAENNPLALTTARHGEVSKVYSNNEHTMIPSVVMISTQTWDGLPEVQQKALKQAARESMDFHRDNWNQQVAEGIELAKKELGVKFIEVEKGPFVEAVLPMHEEAAAKSERVADLINRIKALAQ</sequence>
<dbReference type="PANTHER" id="PTHR33376">
    <property type="match status" value="1"/>
</dbReference>
<dbReference type="STRING" id="991905.SL003B_3199"/>